<organism evidence="1 2">
    <name type="scientific">Paralvinella palmiformis</name>
    <dbReference type="NCBI Taxonomy" id="53620"/>
    <lineage>
        <taxon>Eukaryota</taxon>
        <taxon>Metazoa</taxon>
        <taxon>Spiralia</taxon>
        <taxon>Lophotrochozoa</taxon>
        <taxon>Annelida</taxon>
        <taxon>Polychaeta</taxon>
        <taxon>Sedentaria</taxon>
        <taxon>Canalipalpata</taxon>
        <taxon>Terebellida</taxon>
        <taxon>Terebelliformia</taxon>
        <taxon>Alvinellidae</taxon>
        <taxon>Paralvinella</taxon>
    </lineage>
</organism>
<name>A0AAD9J025_9ANNE</name>
<accession>A0AAD9J025</accession>
<sequence>MVDDINHVALTGFNFTSDVLRRDLNSLGYLLGVPAREELSDVISLSDTLNGISN</sequence>
<proteinExistence type="predicted"/>
<comment type="caution">
    <text evidence="1">The sequence shown here is derived from an EMBL/GenBank/DDBJ whole genome shotgun (WGS) entry which is preliminary data.</text>
</comment>
<reference evidence="1" key="1">
    <citation type="journal article" date="2023" name="Mol. Biol. Evol.">
        <title>Third-Generation Sequencing Reveals the Adaptive Role of the Epigenome in Three Deep-Sea Polychaetes.</title>
        <authorList>
            <person name="Perez M."/>
            <person name="Aroh O."/>
            <person name="Sun Y."/>
            <person name="Lan Y."/>
            <person name="Juniper S.K."/>
            <person name="Young C.R."/>
            <person name="Angers B."/>
            <person name="Qian P.Y."/>
        </authorList>
    </citation>
    <scope>NUCLEOTIDE SEQUENCE</scope>
    <source>
        <strain evidence="1">P08H-3</strain>
    </source>
</reference>
<dbReference type="Proteomes" id="UP001208570">
    <property type="component" value="Unassembled WGS sequence"/>
</dbReference>
<protein>
    <submittedName>
        <fullName evidence="1">Uncharacterized protein</fullName>
    </submittedName>
</protein>
<dbReference type="EMBL" id="JAODUP010000814">
    <property type="protein sequence ID" value="KAK2143778.1"/>
    <property type="molecule type" value="Genomic_DNA"/>
</dbReference>
<evidence type="ECO:0000313" key="1">
    <source>
        <dbReference type="EMBL" id="KAK2143778.1"/>
    </source>
</evidence>
<gene>
    <name evidence="1" type="ORF">LSH36_814g03031</name>
</gene>
<evidence type="ECO:0000313" key="2">
    <source>
        <dbReference type="Proteomes" id="UP001208570"/>
    </source>
</evidence>
<feature type="non-terminal residue" evidence="1">
    <location>
        <position position="1"/>
    </location>
</feature>
<keyword evidence="2" id="KW-1185">Reference proteome</keyword>
<dbReference type="AlphaFoldDB" id="A0AAD9J025"/>